<dbReference type="SMART" id="SM00086">
    <property type="entry name" value="PAC"/>
    <property type="match status" value="6"/>
</dbReference>
<evidence type="ECO:0000259" key="20">
    <source>
        <dbReference type="PROSITE" id="PS50122"/>
    </source>
</evidence>
<dbReference type="Pfam" id="PF13596">
    <property type="entry name" value="PAS_10"/>
    <property type="match status" value="1"/>
</dbReference>
<dbReference type="Pfam" id="PF01739">
    <property type="entry name" value="CheR"/>
    <property type="match status" value="1"/>
</dbReference>
<dbReference type="GO" id="GO:0000155">
    <property type="term" value="F:phosphorelay sensor kinase activity"/>
    <property type="evidence" value="ECO:0007669"/>
    <property type="project" value="InterPro"/>
</dbReference>
<dbReference type="InterPro" id="IPR022642">
    <property type="entry name" value="CheR_C"/>
</dbReference>
<feature type="domain" description="PAS" evidence="18">
    <location>
        <begin position="1119"/>
        <end position="1191"/>
    </location>
</feature>
<dbReference type="Pfam" id="PF00072">
    <property type="entry name" value="Response_reg"/>
    <property type="match status" value="1"/>
</dbReference>
<dbReference type="InterPro" id="IPR003594">
    <property type="entry name" value="HATPase_dom"/>
</dbReference>
<dbReference type="InterPro" id="IPR011006">
    <property type="entry name" value="CheY-like_superfamily"/>
</dbReference>
<comment type="caution">
    <text evidence="22">The sequence shown here is derived from an EMBL/GenBank/DDBJ whole genome shotgun (WGS) entry which is preliminary data.</text>
</comment>
<dbReference type="Gene3D" id="3.40.50.150">
    <property type="entry name" value="Vaccinia Virus protein VP39"/>
    <property type="match status" value="1"/>
</dbReference>
<evidence type="ECO:0000256" key="7">
    <source>
        <dbReference type="ARBA" id="ARBA00022741"/>
    </source>
</evidence>
<evidence type="ECO:0000256" key="10">
    <source>
        <dbReference type="ARBA" id="ARBA00022989"/>
    </source>
</evidence>
<feature type="domain" description="PAC" evidence="19">
    <location>
        <begin position="785"/>
        <end position="839"/>
    </location>
</feature>
<comment type="catalytic activity">
    <reaction evidence="1">
        <text>ATP + protein L-histidine = ADP + protein N-phospho-L-histidine.</text>
        <dbReference type="EC" id="2.7.13.3"/>
    </reaction>
</comment>
<dbReference type="InterPro" id="IPR013656">
    <property type="entry name" value="PAS_4"/>
</dbReference>
<evidence type="ECO:0000256" key="5">
    <source>
        <dbReference type="ARBA" id="ARBA00022679"/>
    </source>
</evidence>
<keyword evidence="23" id="KW-1185">Reference proteome</keyword>
<dbReference type="Pfam" id="PF03705">
    <property type="entry name" value="CheR_N"/>
    <property type="match status" value="1"/>
</dbReference>
<keyword evidence="13" id="KW-0145">Chemotaxis</keyword>
<dbReference type="PROSITE" id="PS50110">
    <property type="entry name" value="RESPONSE_REGULATORY"/>
    <property type="match status" value="1"/>
</dbReference>
<feature type="domain" description="Histidine kinase" evidence="16">
    <location>
        <begin position="1670"/>
        <end position="1893"/>
    </location>
</feature>
<dbReference type="InterPro" id="IPR035909">
    <property type="entry name" value="CheB_C"/>
</dbReference>
<dbReference type="Pfam" id="PF13185">
    <property type="entry name" value="GAF_2"/>
    <property type="match status" value="1"/>
</dbReference>
<dbReference type="SUPFAM" id="SSF47384">
    <property type="entry name" value="Homodimeric domain of signal transducing histidine kinase"/>
    <property type="match status" value="1"/>
</dbReference>
<feature type="coiled-coil region" evidence="15">
    <location>
        <begin position="646"/>
        <end position="719"/>
    </location>
</feature>
<evidence type="ECO:0000256" key="8">
    <source>
        <dbReference type="ARBA" id="ARBA00022777"/>
    </source>
</evidence>
<keyword evidence="10" id="KW-1133">Transmembrane helix</keyword>
<evidence type="ECO:0000256" key="6">
    <source>
        <dbReference type="ARBA" id="ARBA00022692"/>
    </source>
</evidence>
<dbReference type="PROSITE" id="PS50112">
    <property type="entry name" value="PAS"/>
    <property type="match status" value="2"/>
</dbReference>
<dbReference type="PRINTS" id="PR00996">
    <property type="entry name" value="CHERMTFRASE"/>
</dbReference>
<dbReference type="EC" id="2.7.13.3" evidence="3"/>
<organism evidence="22 23">
    <name type="scientific">Desulfomicrobium norvegicum (strain DSM 1741 / NCIMB 8310)</name>
    <name type="common">Desulfovibrio baculatus (strain Norway 4)</name>
    <name type="synonym">Desulfovibrio desulfuricans (strain Norway 4)</name>
    <dbReference type="NCBI Taxonomy" id="52561"/>
    <lineage>
        <taxon>Bacteria</taxon>
        <taxon>Pseudomonadati</taxon>
        <taxon>Thermodesulfobacteriota</taxon>
        <taxon>Desulfovibrionia</taxon>
        <taxon>Desulfovibrionales</taxon>
        <taxon>Desulfomicrobiaceae</taxon>
        <taxon>Desulfomicrobium</taxon>
    </lineage>
</organism>
<feature type="domain" description="PAC" evidence="19">
    <location>
        <begin position="1066"/>
        <end position="1118"/>
    </location>
</feature>
<dbReference type="SUPFAM" id="SSF53335">
    <property type="entry name" value="S-adenosyl-L-methionine-dependent methyltransferases"/>
    <property type="match status" value="1"/>
</dbReference>
<evidence type="ECO:0000256" key="1">
    <source>
        <dbReference type="ARBA" id="ARBA00000085"/>
    </source>
</evidence>
<dbReference type="Pfam" id="PF13426">
    <property type="entry name" value="PAS_9"/>
    <property type="match status" value="1"/>
</dbReference>
<dbReference type="GO" id="GO:0016020">
    <property type="term" value="C:membrane"/>
    <property type="evidence" value="ECO:0007669"/>
    <property type="project" value="UniProtKB-SubCell"/>
</dbReference>
<dbReference type="Pfam" id="PF08448">
    <property type="entry name" value="PAS_4"/>
    <property type="match status" value="2"/>
</dbReference>
<keyword evidence="15" id="KW-0175">Coiled coil</keyword>
<dbReference type="InterPro" id="IPR005467">
    <property type="entry name" value="His_kinase_dom"/>
</dbReference>
<keyword evidence="8" id="KW-0418">Kinase</keyword>
<dbReference type="NCBIfam" id="TIGR00229">
    <property type="entry name" value="sensory_box"/>
    <property type="match status" value="3"/>
</dbReference>
<feature type="coiled-coil region" evidence="15">
    <location>
        <begin position="827"/>
        <end position="870"/>
    </location>
</feature>
<dbReference type="Gene3D" id="1.10.287.130">
    <property type="match status" value="1"/>
</dbReference>
<dbReference type="FunFam" id="1.10.287.130:FF:000004">
    <property type="entry name" value="Ethylene receptor 1"/>
    <property type="match status" value="1"/>
</dbReference>
<dbReference type="InterPro" id="IPR001789">
    <property type="entry name" value="Sig_transdc_resp-reg_receiver"/>
</dbReference>
<keyword evidence="12" id="KW-0472">Membrane</keyword>
<dbReference type="GO" id="GO:0005524">
    <property type="term" value="F:ATP binding"/>
    <property type="evidence" value="ECO:0007669"/>
    <property type="project" value="UniProtKB-KW"/>
</dbReference>
<feature type="active site" evidence="13">
    <location>
        <position position="33"/>
    </location>
</feature>
<evidence type="ECO:0000259" key="21">
    <source>
        <dbReference type="PROSITE" id="PS50123"/>
    </source>
</evidence>
<feature type="domain" description="CheR-type methyltransferase" evidence="21">
    <location>
        <begin position="218"/>
        <end position="477"/>
    </location>
</feature>
<dbReference type="InterPro" id="IPR000700">
    <property type="entry name" value="PAS-assoc_C"/>
</dbReference>
<feature type="modified residue" description="4-aspartylphosphate" evidence="14">
    <location>
        <position position="1965"/>
    </location>
</feature>
<dbReference type="SUPFAM" id="SSF47757">
    <property type="entry name" value="Chemotaxis receptor methyltransferase CheR, N-terminal domain"/>
    <property type="match status" value="1"/>
</dbReference>
<dbReference type="SMART" id="SM00065">
    <property type="entry name" value="GAF"/>
    <property type="match status" value="1"/>
</dbReference>
<dbReference type="Pfam" id="PF08447">
    <property type="entry name" value="PAS_3"/>
    <property type="match status" value="1"/>
</dbReference>
<gene>
    <name evidence="22" type="ORF">SAMN05421830_1142</name>
</gene>
<dbReference type="SMART" id="SM00388">
    <property type="entry name" value="HisKA"/>
    <property type="match status" value="1"/>
</dbReference>
<dbReference type="PROSITE" id="PS50109">
    <property type="entry name" value="HIS_KIN"/>
    <property type="match status" value="1"/>
</dbReference>
<dbReference type="PROSITE" id="PS50113">
    <property type="entry name" value="PAC"/>
    <property type="match status" value="5"/>
</dbReference>
<dbReference type="PROSITE" id="PS50122">
    <property type="entry name" value="CHEB"/>
    <property type="match status" value="1"/>
</dbReference>
<proteinExistence type="predicted"/>
<dbReference type="InterPro" id="IPR029063">
    <property type="entry name" value="SAM-dependent_MTases_sf"/>
</dbReference>
<dbReference type="GO" id="GO:0008757">
    <property type="term" value="F:S-adenosylmethionine-dependent methyltransferase activity"/>
    <property type="evidence" value="ECO:0007669"/>
    <property type="project" value="InterPro"/>
</dbReference>
<evidence type="ECO:0000313" key="23">
    <source>
        <dbReference type="Proteomes" id="UP000199581"/>
    </source>
</evidence>
<dbReference type="Gene3D" id="3.40.50.2300">
    <property type="match status" value="1"/>
</dbReference>
<feature type="domain" description="PAC" evidence="19">
    <location>
        <begin position="944"/>
        <end position="996"/>
    </location>
</feature>
<dbReference type="Gene3D" id="3.30.450.20">
    <property type="entry name" value="PAS domain"/>
    <property type="match status" value="5"/>
</dbReference>
<dbReference type="Pfam" id="PF00512">
    <property type="entry name" value="HisKA"/>
    <property type="match status" value="1"/>
</dbReference>
<dbReference type="Proteomes" id="UP000199581">
    <property type="component" value="Unassembled WGS sequence"/>
</dbReference>
<evidence type="ECO:0000256" key="3">
    <source>
        <dbReference type="ARBA" id="ARBA00012438"/>
    </source>
</evidence>
<dbReference type="InterPro" id="IPR029016">
    <property type="entry name" value="GAF-like_dom_sf"/>
</dbReference>
<feature type="domain" description="PAC" evidence="19">
    <location>
        <begin position="1600"/>
        <end position="1652"/>
    </location>
</feature>
<evidence type="ECO:0000256" key="2">
    <source>
        <dbReference type="ARBA" id="ARBA00004370"/>
    </source>
</evidence>
<evidence type="ECO:0000259" key="19">
    <source>
        <dbReference type="PROSITE" id="PS50113"/>
    </source>
</evidence>
<dbReference type="CDD" id="cd00082">
    <property type="entry name" value="HisKA"/>
    <property type="match status" value="1"/>
</dbReference>
<dbReference type="InterPro" id="IPR013655">
    <property type="entry name" value="PAS_fold_3"/>
</dbReference>
<dbReference type="SMART" id="SM00448">
    <property type="entry name" value="REC"/>
    <property type="match status" value="1"/>
</dbReference>
<dbReference type="CDD" id="cd00130">
    <property type="entry name" value="PAS"/>
    <property type="match status" value="3"/>
</dbReference>
<evidence type="ECO:0000259" key="16">
    <source>
        <dbReference type="PROSITE" id="PS50109"/>
    </source>
</evidence>
<dbReference type="GO" id="GO:0008984">
    <property type="term" value="F:protein-glutamate methylesterase activity"/>
    <property type="evidence" value="ECO:0007669"/>
    <property type="project" value="InterPro"/>
</dbReference>
<dbReference type="SUPFAM" id="SSF55781">
    <property type="entry name" value="GAF domain-like"/>
    <property type="match status" value="1"/>
</dbReference>
<dbReference type="PANTHER" id="PTHR45339">
    <property type="entry name" value="HYBRID SIGNAL TRANSDUCTION HISTIDINE KINASE J"/>
    <property type="match status" value="1"/>
</dbReference>
<evidence type="ECO:0000256" key="12">
    <source>
        <dbReference type="ARBA" id="ARBA00023136"/>
    </source>
</evidence>
<dbReference type="InterPro" id="IPR036890">
    <property type="entry name" value="HATPase_C_sf"/>
</dbReference>
<sequence>MSERSTAPRDAHHSESKRKNKRLPFPVVAIGASAGGIEALRTLLAHIPTTLRAALVVITHLPAETKSHMQEVLASFTPLPVREIGETTPLQPGTIYTVPSGWELGIENGVLRLLPSGHDLRYRIIDRFLDSMARDQGCNAACVILSGSGSDGAIGAVHVSKAEGLVLVQDPLTAIQPGMPSSVLETGVVDAVLPLEELGTRIAGLTGMPMAQTENPCHIKKILDLMQRQTGQDLSGYRHSTIVRRINKRRLLTGRTSLEEYLQELEHNPEESLELFKSMFIGVTSFFRDQGAFEVIREKVLPKIFEDRSADETIRVWVAGCSTGEEAYSIAMLLDEYMQEEDIRCGVKIFATDIDQRSIETARKGAYPAKALRHVSKERLERHFLGGNRDWTVQPRLRERIVFVHHNLLQDPPFLHLDLVVCRNLLIYLTPPLQSKALSLMAHALDAGGFLFLGSAENVDNANLHLEVIDKKWRIFRSRAGAERPDVNSSVMLRRSLSLPVLPEFSLPRIKSPAATASEVLLRHYSPAAALISPEYHILHLTGDTTPYLSLASGEPSLNILKLTRKDLRLHLRSILNQAFSSLEPSTASGIRLQGDPSRWLDLCAEPVTDDKGRLLSVLVIFKEIEAREIRPDIALPQSLSESSLVLRYEDELQATQEQLQKVVEEYEKLNEELRASNEELISMNEELQSSNEEMDASREELQSLNEELSVKVEELAHAHGFVENLLRSTKLSAVFLDSELRVMRATLEATEVFHLAVADQGRLISEVKSRVADDHLLHDAQEVRSTCTELDRELRDASGRYFLKRVFPYYGIRGDVEGVVMTYTDISKLKAAEQVLRLNNEELEALVSKRTQELDLARMESERRAMELEAIMEQAPAAVWITRDTEARTIIGNQASYRILRMEPGTNVSRTFEGVPYKTMSRGRKLELHELPMQRAARGEVVVAQEVDLVFADGEIRTILGNATPLRNFTGAVSGAVGAFLDITDLKRAQSQARRWQHVFENAEFGIAISKVDDNSLVTVNPSFARQRGFLPDELVGLPIVDLFTPEARVLLPEQIRTVEADGHGVFESEHRRKDGSTFPVLLDLTVLKDESGRPVSRVAYALDISESKRMEVQLRENEVMLRTVADYTFDWEYWRSAEGRLLWVSPSCLRITGYNAEEFLADADLILKIVHPEDRELYQAHLKRKRNKNKSSENLDFRIVHRDDRVIWISHHCVDIFAPDGTPLGRRISNRDITDRKLAELEAQSWARFPAENPSLVMRIDPDLRITHANRSSEAFLRQFGLQTGDRVPESLHAHIDMPLRRDAHTQFEINVGDRILFMDITPINGEDYFNIYGMDITDRKKAQMRLQRTNAMQEAVNQVFRIALTNTNEEDFGKACLKIMEKLTDSFFGFMGELESSGMLEIFAMTDPGWEKCSIYLTTKRKEDLPTMKFPIRGIYRSVMTEGASVLTNDPSQHPDWRGIPGGHPPLASFLGVPIKHGSKIIGMVGLGNKPGGYDPLDQEVAESLAVAVSEALQKIRMRRVLSEREEQLRLFVEYAPASIAMFDTRMRYIAVSRRWAEDYNLGDRNLIGISHYEIFPDIPEHWKEIHRRCLAGAVESAAEDLFERADGSTQWICWEIRPWRRDSGEVGGIVCFSEDITVRKQAELATLAAKEAAESANRSKSEFLANMSHEIRTPLNGVLGMLQLLRLGGGPEEQDKYIQMAFDSSRRLLSLLNDILDFSRMEAGWITLASEAFELEGLLDSVSHIFSMACAEKRVDLITSVEAGSSGRLVGDEARIRQILFNLVGNAVKFTAEGSVRVEAWIRPFRDDPDKAHLYISVSDTGIGIPDEKIDLVFERFTQNETSYTRQFQGAGLGLAIVKRLMRVMGGDIFVDSTVGQGTTVMLHLPMPIDGQFRAVEGGKRHETTDGDRVLSILVVEDEVVSQLAVAAMLKRMGHEVTCVGDGREAVEAVRRHNFDCVFMDIQMPVMSGLEATENIRRIKEPKGRSDVWIIALTAYALSGDKEKFLAAGMNDYISKPTQTNQLAEAIRRVMTKKA</sequence>
<evidence type="ECO:0000256" key="14">
    <source>
        <dbReference type="PROSITE-ProRule" id="PRU00169"/>
    </source>
</evidence>
<dbReference type="GO" id="GO:0000156">
    <property type="term" value="F:phosphorelay response regulator activity"/>
    <property type="evidence" value="ECO:0007669"/>
    <property type="project" value="InterPro"/>
</dbReference>
<feature type="domain" description="PAS" evidence="18">
    <location>
        <begin position="993"/>
        <end position="1064"/>
    </location>
</feature>
<feature type="domain" description="CheB-type methylesterase" evidence="20">
    <location>
        <begin position="24"/>
        <end position="202"/>
    </location>
</feature>
<keyword evidence="6" id="KW-0812">Transmembrane</keyword>
<dbReference type="InterPro" id="IPR003018">
    <property type="entry name" value="GAF"/>
</dbReference>
<dbReference type="InterPro" id="IPR001610">
    <property type="entry name" value="PAC"/>
</dbReference>
<comment type="subcellular location">
    <subcellularLocation>
        <location evidence="2">Membrane</location>
    </subcellularLocation>
</comment>
<dbReference type="Gene3D" id="3.30.565.10">
    <property type="entry name" value="Histidine kinase-like ATPase, C-terminal domain"/>
    <property type="match status" value="1"/>
</dbReference>
<dbReference type="RefSeq" id="WP_161949201.1">
    <property type="nucleotide sequence ID" value="NZ_FOTO01000014.1"/>
</dbReference>
<dbReference type="InterPro" id="IPR000014">
    <property type="entry name" value="PAS"/>
</dbReference>
<keyword evidence="7" id="KW-0547">Nucleotide-binding</keyword>
<dbReference type="SMART" id="SM00387">
    <property type="entry name" value="HATPase_c"/>
    <property type="match status" value="1"/>
</dbReference>
<dbReference type="GO" id="GO:0006935">
    <property type="term" value="P:chemotaxis"/>
    <property type="evidence" value="ECO:0007669"/>
    <property type="project" value="UniProtKB-UniRule"/>
</dbReference>
<dbReference type="CDD" id="cd02440">
    <property type="entry name" value="AdoMet_MTases"/>
    <property type="match status" value="1"/>
</dbReference>
<reference evidence="22 23" key="1">
    <citation type="submission" date="2016-10" db="EMBL/GenBank/DDBJ databases">
        <authorList>
            <person name="Varghese N."/>
            <person name="Submissions S."/>
        </authorList>
    </citation>
    <scope>NUCLEOTIDE SEQUENCE [LARGE SCALE GENOMIC DNA]</scope>
    <source>
        <strain evidence="22 23">DSM 1741</strain>
    </source>
</reference>
<dbReference type="CDD" id="cd17546">
    <property type="entry name" value="REC_hyHK_CKI1_RcsC-like"/>
    <property type="match status" value="1"/>
</dbReference>
<keyword evidence="9" id="KW-0067">ATP-binding</keyword>
<feature type="domain" description="Response regulatory" evidence="17">
    <location>
        <begin position="1916"/>
        <end position="2035"/>
    </location>
</feature>
<dbReference type="SMART" id="SM00138">
    <property type="entry name" value="MeTrc"/>
    <property type="match status" value="1"/>
</dbReference>
<dbReference type="FunFam" id="3.30.565.10:FF:000010">
    <property type="entry name" value="Sensor histidine kinase RcsC"/>
    <property type="match status" value="1"/>
</dbReference>
<keyword evidence="5" id="KW-0808">Transferase</keyword>
<name>A0A8G2C5A3_DESNO</name>
<dbReference type="CDD" id="cd16922">
    <property type="entry name" value="HATPase_EvgS-ArcB-TorS-like"/>
    <property type="match status" value="1"/>
</dbReference>
<dbReference type="SUPFAM" id="SSF52738">
    <property type="entry name" value="Methylesterase CheB, C-terminal domain"/>
    <property type="match status" value="1"/>
</dbReference>
<evidence type="ECO:0000256" key="11">
    <source>
        <dbReference type="ARBA" id="ARBA00023012"/>
    </source>
</evidence>
<dbReference type="CDD" id="cd16434">
    <property type="entry name" value="CheB-CheR_fusion"/>
    <property type="match status" value="1"/>
</dbReference>
<dbReference type="InterPro" id="IPR003661">
    <property type="entry name" value="HisK_dim/P_dom"/>
</dbReference>
<evidence type="ECO:0000259" key="18">
    <source>
        <dbReference type="PROSITE" id="PS50112"/>
    </source>
</evidence>
<feature type="active site" evidence="13">
    <location>
        <position position="60"/>
    </location>
</feature>
<accession>A0A8G2C5A3</accession>
<dbReference type="EMBL" id="FOTO01000014">
    <property type="protein sequence ID" value="SFM09194.1"/>
    <property type="molecule type" value="Genomic_DNA"/>
</dbReference>
<keyword evidence="11" id="KW-0902">Two-component regulatory system</keyword>
<dbReference type="SUPFAM" id="SSF55874">
    <property type="entry name" value="ATPase domain of HSP90 chaperone/DNA topoisomerase II/histidine kinase"/>
    <property type="match status" value="1"/>
</dbReference>
<evidence type="ECO:0000259" key="17">
    <source>
        <dbReference type="PROSITE" id="PS50110"/>
    </source>
</evidence>
<dbReference type="InterPro" id="IPR035965">
    <property type="entry name" value="PAS-like_dom_sf"/>
</dbReference>
<dbReference type="InterPro" id="IPR022641">
    <property type="entry name" value="CheR_N"/>
</dbReference>
<dbReference type="PROSITE" id="PS50123">
    <property type="entry name" value="CHER"/>
    <property type="match status" value="1"/>
</dbReference>
<dbReference type="SUPFAM" id="SSF52172">
    <property type="entry name" value="CheY-like"/>
    <property type="match status" value="1"/>
</dbReference>
<evidence type="ECO:0000313" key="22">
    <source>
        <dbReference type="EMBL" id="SFM09194.1"/>
    </source>
</evidence>
<evidence type="ECO:0000256" key="9">
    <source>
        <dbReference type="ARBA" id="ARBA00022840"/>
    </source>
</evidence>
<feature type="active site" evidence="13">
    <location>
        <position position="151"/>
    </location>
</feature>
<dbReference type="Pfam" id="PF02518">
    <property type="entry name" value="HATPase_c"/>
    <property type="match status" value="1"/>
</dbReference>
<dbReference type="GO" id="GO:0005737">
    <property type="term" value="C:cytoplasm"/>
    <property type="evidence" value="ECO:0007669"/>
    <property type="project" value="InterPro"/>
</dbReference>
<keyword evidence="13" id="KW-0378">Hydrolase</keyword>
<dbReference type="InterPro" id="IPR036097">
    <property type="entry name" value="HisK_dim/P_sf"/>
</dbReference>
<dbReference type="Gene3D" id="3.30.450.40">
    <property type="match status" value="1"/>
</dbReference>
<dbReference type="Pfam" id="PF01339">
    <property type="entry name" value="CheB_methylest"/>
    <property type="match status" value="1"/>
</dbReference>
<dbReference type="Gene3D" id="3.40.50.180">
    <property type="entry name" value="Methylesterase CheB, C-terminal domain"/>
    <property type="match status" value="1"/>
</dbReference>
<evidence type="ECO:0000256" key="13">
    <source>
        <dbReference type="PROSITE-ProRule" id="PRU00050"/>
    </source>
</evidence>
<evidence type="ECO:0000256" key="4">
    <source>
        <dbReference type="ARBA" id="ARBA00022553"/>
    </source>
</evidence>
<protein>
    <recommendedName>
        <fullName evidence="3">histidine kinase</fullName>
        <ecNumber evidence="3">2.7.13.3</ecNumber>
    </recommendedName>
</protein>
<dbReference type="InterPro" id="IPR000780">
    <property type="entry name" value="CheR_MeTrfase"/>
</dbReference>
<evidence type="ECO:0000256" key="15">
    <source>
        <dbReference type="SAM" id="Coils"/>
    </source>
</evidence>
<keyword evidence="4 14" id="KW-0597">Phosphoprotein</keyword>
<dbReference type="PANTHER" id="PTHR45339:SF1">
    <property type="entry name" value="HYBRID SIGNAL TRANSDUCTION HISTIDINE KINASE J"/>
    <property type="match status" value="1"/>
</dbReference>
<dbReference type="InterPro" id="IPR000673">
    <property type="entry name" value="Sig_transdc_resp-reg_Me-estase"/>
</dbReference>
<dbReference type="SUPFAM" id="SSF55785">
    <property type="entry name" value="PYP-like sensor domain (PAS domain)"/>
    <property type="match status" value="4"/>
</dbReference>
<feature type="domain" description="PAC" evidence="19">
    <location>
        <begin position="1195"/>
        <end position="1247"/>
    </location>
</feature>
<dbReference type="SMART" id="SM00091">
    <property type="entry name" value="PAS"/>
    <property type="match status" value="4"/>
</dbReference>